<protein>
    <submittedName>
        <fullName evidence="1">Transcriptional modulator of MazE/toxin, MazF</fullName>
    </submittedName>
</protein>
<dbReference type="GO" id="GO:0006402">
    <property type="term" value="P:mRNA catabolic process"/>
    <property type="evidence" value="ECO:0007669"/>
    <property type="project" value="TreeGrafter"/>
</dbReference>
<dbReference type="GO" id="GO:0016075">
    <property type="term" value="P:rRNA catabolic process"/>
    <property type="evidence" value="ECO:0007669"/>
    <property type="project" value="TreeGrafter"/>
</dbReference>
<name>G7QE86_9BACT</name>
<dbReference type="AlphaFoldDB" id="G7QE86"/>
<proteinExistence type="predicted"/>
<geneLocation type="plasmid" evidence="1 2">
    <name>pFW10101</name>
</geneLocation>
<dbReference type="GO" id="GO:0003677">
    <property type="term" value="F:DNA binding"/>
    <property type="evidence" value="ECO:0007669"/>
    <property type="project" value="InterPro"/>
</dbReference>
<dbReference type="eggNOG" id="COG2337">
    <property type="taxonomic scope" value="Bacteria"/>
</dbReference>
<dbReference type="InterPro" id="IPR003477">
    <property type="entry name" value="PemK-like"/>
</dbReference>
<dbReference type="Pfam" id="PF02452">
    <property type="entry name" value="PemK_toxin"/>
    <property type="match status" value="1"/>
</dbReference>
<dbReference type="SUPFAM" id="SSF50118">
    <property type="entry name" value="Cell growth inhibitor/plasmid maintenance toxic component"/>
    <property type="match status" value="1"/>
</dbReference>
<dbReference type="PANTHER" id="PTHR33988">
    <property type="entry name" value="ENDORIBONUCLEASE MAZF-RELATED"/>
    <property type="match status" value="1"/>
</dbReference>
<dbReference type="InterPro" id="IPR011067">
    <property type="entry name" value="Plasmid_toxin/cell-grow_inhib"/>
</dbReference>
<dbReference type="GO" id="GO:0004521">
    <property type="term" value="F:RNA endonuclease activity"/>
    <property type="evidence" value="ECO:0007669"/>
    <property type="project" value="TreeGrafter"/>
</dbReference>
<reference evidence="2" key="1">
    <citation type="journal article" date="2015" name="Genome Announc.">
        <title>High-Quality Draft Genome Sequence of Desulfovibrio carbinoliphilus FW-101-2B, an Organic Acid-Oxidizing Sulfate-Reducing Bacterium Isolated from Uranium(VI)-Contaminated Groundwater.</title>
        <authorList>
            <person name="Ramsay B.D."/>
            <person name="Hwang C."/>
            <person name="Woo H.L."/>
            <person name="Carroll S.L."/>
            <person name="Lucas S."/>
            <person name="Han J."/>
            <person name="Lapidus A.L."/>
            <person name="Cheng J.F."/>
            <person name="Goodwin L.A."/>
            <person name="Pitluck S."/>
            <person name="Peters L."/>
            <person name="Chertkov O."/>
            <person name="Held B."/>
            <person name="Detter J.C."/>
            <person name="Han C.S."/>
            <person name="Tapia R."/>
            <person name="Land M.L."/>
            <person name="Hauser L.J."/>
            <person name="Kyrpides N.C."/>
            <person name="Ivanova N.N."/>
            <person name="Mikhailova N."/>
            <person name="Pagani I."/>
            <person name="Woyke T."/>
            <person name="Arkin A.P."/>
            <person name="Dehal P."/>
            <person name="Chivian D."/>
            <person name="Criddle C.S."/>
            <person name="Wu W."/>
            <person name="Chakraborty R."/>
            <person name="Hazen T.C."/>
            <person name="Fields M.W."/>
        </authorList>
    </citation>
    <scope>NUCLEOTIDE SEQUENCE [LARGE SCALE GENOMIC DNA]</scope>
    <source>
        <strain evidence="2">FW-101-2B</strain>
    </source>
</reference>
<dbReference type="RefSeq" id="WP_009183012.1">
    <property type="nucleotide sequence ID" value="NZ_CM001369.1"/>
</dbReference>
<dbReference type="Gene3D" id="2.30.30.110">
    <property type="match status" value="1"/>
</dbReference>
<dbReference type="EMBL" id="CM001369">
    <property type="protein sequence ID" value="EHJ45980.1"/>
    <property type="molecule type" value="Genomic_DNA"/>
</dbReference>
<evidence type="ECO:0000313" key="1">
    <source>
        <dbReference type="EMBL" id="EHJ45980.1"/>
    </source>
</evidence>
<keyword evidence="1" id="KW-0614">Plasmid</keyword>
<keyword evidence="2" id="KW-1185">Reference proteome</keyword>
<dbReference type="PANTHER" id="PTHR33988:SF1">
    <property type="entry name" value="ENDORIBONUCLEASE MAZF7-RELATED"/>
    <property type="match status" value="1"/>
</dbReference>
<dbReference type="Proteomes" id="UP000004662">
    <property type="component" value="Plasmid pFW10101"/>
</dbReference>
<sequence>MKRGDVVIVSLSGDYGKMRPAVVVQHDQANPTHASIVVCPFSSCLIDAPLFRISVEPTATNGLETTSQIMVDKISAVRRDRLRQVVGRLDDAVMVQINRTLALWLGL</sequence>
<dbReference type="HOGENOM" id="CLU_121823_3_2_7"/>
<gene>
    <name evidence="1" type="ORF">DFW101_3696</name>
</gene>
<dbReference type="OrthoDB" id="6064990at2"/>
<organism evidence="1 2">
    <name type="scientific">Solidesulfovibrio carbinoliphilus subsp. oakridgensis</name>
    <dbReference type="NCBI Taxonomy" id="694327"/>
    <lineage>
        <taxon>Bacteria</taxon>
        <taxon>Pseudomonadati</taxon>
        <taxon>Thermodesulfobacteriota</taxon>
        <taxon>Desulfovibrionia</taxon>
        <taxon>Desulfovibrionales</taxon>
        <taxon>Desulfovibrionaceae</taxon>
        <taxon>Solidesulfovibrio</taxon>
    </lineage>
</organism>
<accession>G7QE86</accession>
<evidence type="ECO:0000313" key="2">
    <source>
        <dbReference type="Proteomes" id="UP000004662"/>
    </source>
</evidence>